<proteinExistence type="predicted"/>
<feature type="compositionally biased region" description="Low complexity" evidence="1">
    <location>
        <begin position="468"/>
        <end position="490"/>
    </location>
</feature>
<feature type="transmembrane region" description="Helical" evidence="2">
    <location>
        <begin position="353"/>
        <end position="379"/>
    </location>
</feature>
<feature type="transmembrane region" description="Helical" evidence="2">
    <location>
        <begin position="239"/>
        <end position="261"/>
    </location>
</feature>
<feature type="region of interest" description="Disordered" evidence="1">
    <location>
        <begin position="536"/>
        <end position="562"/>
    </location>
</feature>
<keyword evidence="2" id="KW-0472">Membrane</keyword>
<dbReference type="RefSeq" id="WP_189855370.1">
    <property type="nucleotide sequence ID" value="NZ_BMVW01000001.1"/>
</dbReference>
<dbReference type="AlphaFoldDB" id="A0A918P8W6"/>
<dbReference type="InterPro" id="IPR045931">
    <property type="entry name" value="DUF6350"/>
</dbReference>
<comment type="caution">
    <text evidence="3">The sequence shown here is derived from an EMBL/GenBank/DDBJ whole genome shotgun (WGS) entry which is preliminary data.</text>
</comment>
<reference evidence="3" key="1">
    <citation type="journal article" date="2014" name="Int. J. Syst. Evol. Microbiol.">
        <title>Complete genome sequence of Corynebacterium casei LMG S-19264T (=DSM 44701T), isolated from a smear-ripened cheese.</title>
        <authorList>
            <consortium name="US DOE Joint Genome Institute (JGI-PGF)"/>
            <person name="Walter F."/>
            <person name="Albersmeier A."/>
            <person name="Kalinowski J."/>
            <person name="Ruckert C."/>
        </authorList>
    </citation>
    <scope>NUCLEOTIDE SEQUENCE</scope>
    <source>
        <strain evidence="3">JCM 4815</strain>
    </source>
</reference>
<feature type="transmembrane region" description="Helical" evidence="2">
    <location>
        <begin position="197"/>
        <end position="219"/>
    </location>
</feature>
<gene>
    <name evidence="3" type="ORF">GCM10010365_08580</name>
</gene>
<reference evidence="3" key="2">
    <citation type="submission" date="2020-09" db="EMBL/GenBank/DDBJ databases">
        <authorList>
            <person name="Sun Q."/>
            <person name="Ohkuma M."/>
        </authorList>
    </citation>
    <scope>NUCLEOTIDE SEQUENCE</scope>
    <source>
        <strain evidence="3">JCM 4815</strain>
    </source>
</reference>
<accession>A0A918P8W6</accession>
<evidence type="ECO:0008006" key="5">
    <source>
        <dbReference type="Google" id="ProtNLM"/>
    </source>
</evidence>
<feature type="transmembrane region" description="Helical" evidence="2">
    <location>
        <begin position="385"/>
        <end position="408"/>
    </location>
</feature>
<name>A0A918P8W6_9ACTN</name>
<keyword evidence="4" id="KW-1185">Reference proteome</keyword>
<keyword evidence="2" id="KW-0812">Transmembrane</keyword>
<dbReference type="Pfam" id="PF19877">
    <property type="entry name" value="DUF6350"/>
    <property type="match status" value="1"/>
</dbReference>
<feature type="transmembrane region" description="Helical" evidence="2">
    <location>
        <begin position="306"/>
        <end position="332"/>
    </location>
</feature>
<evidence type="ECO:0000313" key="3">
    <source>
        <dbReference type="EMBL" id="GGY92364.1"/>
    </source>
</evidence>
<sequence>MPGQPSGLAAGLLGGAVAAVVGLGSFAVLVTLLWITSPYPDSGPGGVLHVAAALWLLAHGVELVRADTLSGIPAPVGVTPLLLLALPAWLVHRAARDAVDDSTDSPRTAWAGVVTAYVAVGGAVALYALGGEPRPSWPWAVVCVPLLAAGAAGAGVWTAYGRPRGPLPAWRGGRSGGRSGGWPGPAARERLAVAGRAAGAGTAVLAGGGALLLALSLVLHGDTGRTSFLRLTEVWSGRFAVLLLCVALVPNAVVWAASYGLGPGFALGAGRMAAPLSPAPPDSPLLPFPLLSAVPDAGTSVYGTPLLWAVGAVPLAAGATVGWFTAAAAAAAAAARGGRGAAWSVPRTLATTVLASVLCGLTVAGLAALSGGGLGVATLTHVGPVWWQTGAAAVAWTTLTGVPVALGVRAWRARERRGRAPARRRTAQAGAVVTKGFGWGRTTARGGRPRLRRRGFSLGSWSVRRKTAPGPGSAPESTGGPGTPATSATPAPAPPGTAAPAASTTPQEAVLEPYDFLPVDAVGAVDAVGLVDAALQKAATPQPEHHTTGPDPVPGPQPPDRR</sequence>
<feature type="transmembrane region" description="Helical" evidence="2">
    <location>
        <begin position="12"/>
        <end position="35"/>
    </location>
</feature>
<feature type="transmembrane region" description="Helical" evidence="2">
    <location>
        <begin position="71"/>
        <end position="90"/>
    </location>
</feature>
<feature type="transmembrane region" description="Helical" evidence="2">
    <location>
        <begin position="47"/>
        <end position="64"/>
    </location>
</feature>
<protein>
    <recommendedName>
        <fullName evidence="5">Integral membrane protein</fullName>
    </recommendedName>
</protein>
<feature type="transmembrane region" description="Helical" evidence="2">
    <location>
        <begin position="137"/>
        <end position="160"/>
    </location>
</feature>
<evidence type="ECO:0000256" key="1">
    <source>
        <dbReference type="SAM" id="MobiDB-lite"/>
    </source>
</evidence>
<organism evidence="3 4">
    <name type="scientific">Streptomyces poonensis</name>
    <dbReference type="NCBI Taxonomy" id="68255"/>
    <lineage>
        <taxon>Bacteria</taxon>
        <taxon>Bacillati</taxon>
        <taxon>Actinomycetota</taxon>
        <taxon>Actinomycetes</taxon>
        <taxon>Kitasatosporales</taxon>
        <taxon>Streptomycetaceae</taxon>
        <taxon>Streptomyces</taxon>
    </lineage>
</organism>
<dbReference type="Proteomes" id="UP000622166">
    <property type="component" value="Unassembled WGS sequence"/>
</dbReference>
<dbReference type="EMBL" id="BMVW01000001">
    <property type="protein sequence ID" value="GGY92364.1"/>
    <property type="molecule type" value="Genomic_DNA"/>
</dbReference>
<evidence type="ECO:0000313" key="4">
    <source>
        <dbReference type="Proteomes" id="UP000622166"/>
    </source>
</evidence>
<feature type="compositionally biased region" description="Pro residues" evidence="1">
    <location>
        <begin position="551"/>
        <end position="562"/>
    </location>
</feature>
<feature type="transmembrane region" description="Helical" evidence="2">
    <location>
        <begin position="110"/>
        <end position="130"/>
    </location>
</feature>
<evidence type="ECO:0000256" key="2">
    <source>
        <dbReference type="SAM" id="Phobius"/>
    </source>
</evidence>
<keyword evidence="2" id="KW-1133">Transmembrane helix</keyword>
<feature type="region of interest" description="Disordered" evidence="1">
    <location>
        <begin position="434"/>
        <end position="506"/>
    </location>
</feature>